<dbReference type="AlphaFoldDB" id="A0A0E0KI83"/>
<protein>
    <submittedName>
        <fullName evidence="3">Uncharacterized protein</fullName>
    </submittedName>
</protein>
<evidence type="ECO:0000313" key="3">
    <source>
        <dbReference type="EnsemblPlants" id="OPUNC03G29070.1"/>
    </source>
</evidence>
<feature type="region of interest" description="Disordered" evidence="1">
    <location>
        <begin position="29"/>
        <end position="92"/>
    </location>
</feature>
<name>A0A0E0KI83_ORYPU</name>
<keyword evidence="4" id="KW-1185">Reference proteome</keyword>
<feature type="signal peptide" evidence="2">
    <location>
        <begin position="1"/>
        <end position="26"/>
    </location>
</feature>
<feature type="compositionally biased region" description="Low complexity" evidence="1">
    <location>
        <begin position="37"/>
        <end position="51"/>
    </location>
</feature>
<organism evidence="3">
    <name type="scientific">Oryza punctata</name>
    <name type="common">Red rice</name>
    <dbReference type="NCBI Taxonomy" id="4537"/>
    <lineage>
        <taxon>Eukaryota</taxon>
        <taxon>Viridiplantae</taxon>
        <taxon>Streptophyta</taxon>
        <taxon>Embryophyta</taxon>
        <taxon>Tracheophyta</taxon>
        <taxon>Spermatophyta</taxon>
        <taxon>Magnoliopsida</taxon>
        <taxon>Liliopsida</taxon>
        <taxon>Poales</taxon>
        <taxon>Poaceae</taxon>
        <taxon>BOP clade</taxon>
        <taxon>Oryzoideae</taxon>
        <taxon>Oryzeae</taxon>
        <taxon>Oryzinae</taxon>
        <taxon>Oryza</taxon>
    </lineage>
</organism>
<dbReference type="EnsemblPlants" id="OPUNC03G29070.1">
    <property type="protein sequence ID" value="OPUNC03G29070.1"/>
    <property type="gene ID" value="OPUNC03G29070"/>
</dbReference>
<evidence type="ECO:0000256" key="2">
    <source>
        <dbReference type="SAM" id="SignalP"/>
    </source>
</evidence>
<sequence>MVRCTHASLCFFALTSTLLVLRSGGAMPSREVMRGRPSSSAAAASPVGSSPTEELVDSGIAAGREADAAARPLPPTPAAVGDRGGDGEPRSVTAQVLRHSARRLLVVAGEDTATDGAAASCRSNNVHITCTPPSPR</sequence>
<dbReference type="HOGENOM" id="CLU_148316_0_0_1"/>
<dbReference type="OMA" id="MVRCTNA"/>
<reference evidence="3" key="2">
    <citation type="submission" date="2018-05" db="EMBL/GenBank/DDBJ databases">
        <title>OpunRS2 (Oryza punctata Reference Sequence Version 2).</title>
        <authorList>
            <person name="Zhang J."/>
            <person name="Kudrna D."/>
            <person name="Lee S."/>
            <person name="Talag J."/>
            <person name="Welchert J."/>
            <person name="Wing R.A."/>
        </authorList>
    </citation>
    <scope>NUCLEOTIDE SEQUENCE [LARGE SCALE GENOMIC DNA]</scope>
</reference>
<dbReference type="Gramene" id="OPUNC03G29070.1">
    <property type="protein sequence ID" value="OPUNC03G29070.1"/>
    <property type="gene ID" value="OPUNC03G29070"/>
</dbReference>
<feature type="chain" id="PRO_5002365469" evidence="2">
    <location>
        <begin position="27"/>
        <end position="136"/>
    </location>
</feature>
<accession>A0A0E0KI83</accession>
<evidence type="ECO:0000256" key="1">
    <source>
        <dbReference type="SAM" id="MobiDB-lite"/>
    </source>
</evidence>
<proteinExistence type="predicted"/>
<dbReference type="Proteomes" id="UP000026962">
    <property type="component" value="Chromosome 3"/>
</dbReference>
<keyword evidence="2" id="KW-0732">Signal</keyword>
<evidence type="ECO:0000313" key="4">
    <source>
        <dbReference type="Proteomes" id="UP000026962"/>
    </source>
</evidence>
<reference evidence="3" key="1">
    <citation type="submission" date="2015-04" db="UniProtKB">
        <authorList>
            <consortium name="EnsemblPlants"/>
        </authorList>
    </citation>
    <scope>IDENTIFICATION</scope>
</reference>